<dbReference type="EMBL" id="MNCJ02000324">
    <property type="protein sequence ID" value="KAF5791387.1"/>
    <property type="molecule type" value="Genomic_DNA"/>
</dbReference>
<protein>
    <submittedName>
        <fullName evidence="1">Uncharacterized protein</fullName>
    </submittedName>
</protein>
<name>A0A9K3I779_HELAN</name>
<reference evidence="1" key="2">
    <citation type="submission" date="2020-06" db="EMBL/GenBank/DDBJ databases">
        <title>Helianthus annuus Genome sequencing and assembly Release 2.</title>
        <authorList>
            <person name="Gouzy J."/>
            <person name="Langlade N."/>
            <person name="Munos S."/>
        </authorList>
    </citation>
    <scope>NUCLEOTIDE SEQUENCE</scope>
    <source>
        <tissue evidence="1">Leaves</tissue>
    </source>
</reference>
<organism evidence="1 2">
    <name type="scientific">Helianthus annuus</name>
    <name type="common">Common sunflower</name>
    <dbReference type="NCBI Taxonomy" id="4232"/>
    <lineage>
        <taxon>Eukaryota</taxon>
        <taxon>Viridiplantae</taxon>
        <taxon>Streptophyta</taxon>
        <taxon>Embryophyta</taxon>
        <taxon>Tracheophyta</taxon>
        <taxon>Spermatophyta</taxon>
        <taxon>Magnoliopsida</taxon>
        <taxon>eudicotyledons</taxon>
        <taxon>Gunneridae</taxon>
        <taxon>Pentapetalae</taxon>
        <taxon>asterids</taxon>
        <taxon>campanulids</taxon>
        <taxon>Asterales</taxon>
        <taxon>Asteraceae</taxon>
        <taxon>Asteroideae</taxon>
        <taxon>Heliantheae alliance</taxon>
        <taxon>Heliantheae</taxon>
        <taxon>Helianthus</taxon>
    </lineage>
</organism>
<dbReference type="Proteomes" id="UP000215914">
    <property type="component" value="Unassembled WGS sequence"/>
</dbReference>
<dbReference type="AlphaFoldDB" id="A0A9K3I779"/>
<evidence type="ECO:0000313" key="1">
    <source>
        <dbReference type="EMBL" id="KAF5791387.1"/>
    </source>
</evidence>
<dbReference type="Gramene" id="mRNA:HanXRQr2_Chr09g0394181">
    <property type="protein sequence ID" value="mRNA:HanXRQr2_Chr09g0394181"/>
    <property type="gene ID" value="HanXRQr2_Chr09g0394181"/>
</dbReference>
<evidence type="ECO:0000313" key="2">
    <source>
        <dbReference type="Proteomes" id="UP000215914"/>
    </source>
</evidence>
<proteinExistence type="predicted"/>
<reference evidence="1" key="1">
    <citation type="journal article" date="2017" name="Nature">
        <title>The sunflower genome provides insights into oil metabolism, flowering and Asterid evolution.</title>
        <authorList>
            <person name="Badouin H."/>
            <person name="Gouzy J."/>
            <person name="Grassa C.J."/>
            <person name="Murat F."/>
            <person name="Staton S.E."/>
            <person name="Cottret L."/>
            <person name="Lelandais-Briere C."/>
            <person name="Owens G.L."/>
            <person name="Carrere S."/>
            <person name="Mayjonade B."/>
            <person name="Legrand L."/>
            <person name="Gill N."/>
            <person name="Kane N.C."/>
            <person name="Bowers J.E."/>
            <person name="Hubner S."/>
            <person name="Bellec A."/>
            <person name="Berard A."/>
            <person name="Berges H."/>
            <person name="Blanchet N."/>
            <person name="Boniface M.C."/>
            <person name="Brunel D."/>
            <person name="Catrice O."/>
            <person name="Chaidir N."/>
            <person name="Claudel C."/>
            <person name="Donnadieu C."/>
            <person name="Faraut T."/>
            <person name="Fievet G."/>
            <person name="Helmstetter N."/>
            <person name="King M."/>
            <person name="Knapp S.J."/>
            <person name="Lai Z."/>
            <person name="Le Paslier M.C."/>
            <person name="Lippi Y."/>
            <person name="Lorenzon L."/>
            <person name="Mandel J.R."/>
            <person name="Marage G."/>
            <person name="Marchand G."/>
            <person name="Marquand E."/>
            <person name="Bret-Mestries E."/>
            <person name="Morien E."/>
            <person name="Nambeesan S."/>
            <person name="Nguyen T."/>
            <person name="Pegot-Espagnet P."/>
            <person name="Pouilly N."/>
            <person name="Raftis F."/>
            <person name="Sallet E."/>
            <person name="Schiex T."/>
            <person name="Thomas J."/>
            <person name="Vandecasteele C."/>
            <person name="Vares D."/>
            <person name="Vear F."/>
            <person name="Vautrin S."/>
            <person name="Crespi M."/>
            <person name="Mangin B."/>
            <person name="Burke J.M."/>
            <person name="Salse J."/>
            <person name="Munos S."/>
            <person name="Vincourt P."/>
            <person name="Rieseberg L.H."/>
            <person name="Langlade N.B."/>
        </authorList>
    </citation>
    <scope>NUCLEOTIDE SEQUENCE</scope>
    <source>
        <tissue evidence="1">Leaves</tissue>
    </source>
</reference>
<accession>A0A9K3I779</accession>
<sequence>MFDLPLLQPIPFSVFLATIIRLHPKEEPDQTDNYVKHYCCIYIWILCWPVLMQSKVCFPSCINRTEPTLYTINNQVKP</sequence>
<keyword evidence="2" id="KW-1185">Reference proteome</keyword>
<comment type="caution">
    <text evidence="1">The sequence shown here is derived from an EMBL/GenBank/DDBJ whole genome shotgun (WGS) entry which is preliminary data.</text>
</comment>
<gene>
    <name evidence="1" type="ORF">HanXRQr2_Chr09g0394181</name>
</gene>